<dbReference type="Gene3D" id="3.40.50.150">
    <property type="entry name" value="Vaccinia Virus protein VP39"/>
    <property type="match status" value="1"/>
</dbReference>
<organism evidence="1 2">
    <name type="scientific">Goodfellowiella coeruleoviolacea</name>
    <dbReference type="NCBI Taxonomy" id="334858"/>
    <lineage>
        <taxon>Bacteria</taxon>
        <taxon>Bacillati</taxon>
        <taxon>Actinomycetota</taxon>
        <taxon>Actinomycetes</taxon>
        <taxon>Pseudonocardiales</taxon>
        <taxon>Pseudonocardiaceae</taxon>
        <taxon>Goodfellowiella</taxon>
    </lineage>
</organism>
<proteinExistence type="predicted"/>
<name>A0AAE3KH64_9PSEU</name>
<dbReference type="InterPro" id="IPR006764">
    <property type="entry name" value="SAM_dep_MeTrfase_SAV2177_type"/>
</dbReference>
<dbReference type="PIRSF" id="PIRSF017393">
    <property type="entry name" value="MTase_SAV2177"/>
    <property type="match status" value="1"/>
</dbReference>
<accession>A0AAE3KH64</accession>
<dbReference type="AlphaFoldDB" id="A0AAE3KH64"/>
<dbReference type="RefSeq" id="WP_253771708.1">
    <property type="nucleotide sequence ID" value="NZ_JAMTCK010000006.1"/>
</dbReference>
<dbReference type="Pfam" id="PF04672">
    <property type="entry name" value="Methyltransf_19"/>
    <property type="match status" value="1"/>
</dbReference>
<gene>
    <name evidence="1" type="ORF">LX83_003003</name>
</gene>
<dbReference type="SUPFAM" id="SSF53335">
    <property type="entry name" value="S-adenosyl-L-methionine-dependent methyltransferases"/>
    <property type="match status" value="1"/>
</dbReference>
<keyword evidence="1" id="KW-0489">Methyltransferase</keyword>
<sequence>MERPTWAPGEVDLSRPSIARVYDYFLGGAHNFAVDRDAAERVVAVMPQLPDVLRRNRAFLGRAVRYLVDQGVRQFLDLGSGIPTAGNVHEIAHRAAARSRVVYVDSDPVAVAHGRSILAGDDRVAVLRADAADPASVLDSAEVTTLLDLEQPVAVLLIAVLHFVPDTDDPVGIVAGYRDRLPSGSFLVITHAGFEAGEEQPEWARARDIYDSAVTPMTYRDRARFARLFTGFDLVEPGAVRIPLWRPDSPDDVDDIARHYPGYAAVGRKP</sequence>
<comment type="caution">
    <text evidence="1">The sequence shown here is derived from an EMBL/GenBank/DDBJ whole genome shotgun (WGS) entry which is preliminary data.</text>
</comment>
<keyword evidence="2" id="KW-1185">Reference proteome</keyword>
<evidence type="ECO:0000313" key="2">
    <source>
        <dbReference type="Proteomes" id="UP001206128"/>
    </source>
</evidence>
<dbReference type="GO" id="GO:0032259">
    <property type="term" value="P:methylation"/>
    <property type="evidence" value="ECO:0007669"/>
    <property type="project" value="UniProtKB-KW"/>
</dbReference>
<keyword evidence="1" id="KW-0808">Transferase</keyword>
<dbReference type="InterPro" id="IPR029063">
    <property type="entry name" value="SAM-dependent_MTases_sf"/>
</dbReference>
<dbReference type="Proteomes" id="UP001206128">
    <property type="component" value="Unassembled WGS sequence"/>
</dbReference>
<protein>
    <submittedName>
        <fullName evidence="1">S-adenosyl methyltransferase</fullName>
    </submittedName>
</protein>
<reference evidence="1" key="1">
    <citation type="submission" date="2022-06" db="EMBL/GenBank/DDBJ databases">
        <title>Genomic Encyclopedia of Archaeal and Bacterial Type Strains, Phase II (KMG-II): from individual species to whole genera.</title>
        <authorList>
            <person name="Goeker M."/>
        </authorList>
    </citation>
    <scope>NUCLEOTIDE SEQUENCE</scope>
    <source>
        <strain evidence="1">DSM 43935</strain>
    </source>
</reference>
<dbReference type="EMBL" id="JAMTCK010000006">
    <property type="protein sequence ID" value="MCP2166144.1"/>
    <property type="molecule type" value="Genomic_DNA"/>
</dbReference>
<evidence type="ECO:0000313" key="1">
    <source>
        <dbReference type="EMBL" id="MCP2166144.1"/>
    </source>
</evidence>
<dbReference type="CDD" id="cd02440">
    <property type="entry name" value="AdoMet_MTases"/>
    <property type="match status" value="1"/>
</dbReference>
<dbReference type="GO" id="GO:0008168">
    <property type="term" value="F:methyltransferase activity"/>
    <property type="evidence" value="ECO:0007669"/>
    <property type="project" value="UniProtKB-KW"/>
</dbReference>